<dbReference type="GO" id="GO:0005737">
    <property type="term" value="C:cytoplasm"/>
    <property type="evidence" value="ECO:0007669"/>
    <property type="project" value="UniProtKB-SubCell"/>
</dbReference>
<dbReference type="GO" id="GO:0044209">
    <property type="term" value="P:AMP salvage"/>
    <property type="evidence" value="ECO:0007669"/>
    <property type="project" value="TreeGrafter"/>
</dbReference>
<dbReference type="GO" id="GO:0003999">
    <property type="term" value="F:adenine phosphoribosyltransferase activity"/>
    <property type="evidence" value="ECO:0007669"/>
    <property type="project" value="UniProtKB-EC"/>
</dbReference>
<evidence type="ECO:0000256" key="9">
    <source>
        <dbReference type="ARBA" id="ARBA00022676"/>
    </source>
</evidence>
<dbReference type="GO" id="GO:0002055">
    <property type="term" value="F:adenine binding"/>
    <property type="evidence" value="ECO:0007669"/>
    <property type="project" value="TreeGrafter"/>
</dbReference>
<proteinExistence type="inferred from homology"/>
<dbReference type="NCBIfam" id="NF002636">
    <property type="entry name" value="PRK02304.1-5"/>
    <property type="match status" value="1"/>
</dbReference>
<dbReference type="PANTHER" id="PTHR32315:SF3">
    <property type="entry name" value="ADENINE PHOSPHORIBOSYLTRANSFERASE"/>
    <property type="match status" value="1"/>
</dbReference>
<feature type="domain" description="Phosphoribosyltransferase" evidence="12">
    <location>
        <begin position="31"/>
        <end position="148"/>
    </location>
</feature>
<dbReference type="Pfam" id="PF00156">
    <property type="entry name" value="Pribosyltran"/>
    <property type="match status" value="1"/>
</dbReference>
<dbReference type="GO" id="GO:0006168">
    <property type="term" value="P:adenine salvage"/>
    <property type="evidence" value="ECO:0007669"/>
    <property type="project" value="InterPro"/>
</dbReference>
<dbReference type="InterPro" id="IPR005764">
    <property type="entry name" value="Ade_phspho_trans"/>
</dbReference>
<evidence type="ECO:0000256" key="5">
    <source>
        <dbReference type="ARBA" id="ARBA00008391"/>
    </source>
</evidence>
<evidence type="ECO:0000256" key="8">
    <source>
        <dbReference type="ARBA" id="ARBA00022490"/>
    </source>
</evidence>
<dbReference type="CDD" id="cd06223">
    <property type="entry name" value="PRTases_typeI"/>
    <property type="match status" value="1"/>
</dbReference>
<dbReference type="Gene3D" id="3.40.50.2020">
    <property type="match status" value="1"/>
</dbReference>
<protein>
    <recommendedName>
        <fullName evidence="7">Adenine phosphoribosyltransferase</fullName>
        <ecNumber evidence="6">2.4.2.7</ecNumber>
    </recommendedName>
</protein>
<keyword evidence="9 13" id="KW-0328">Glycosyltransferase</keyword>
<dbReference type="Proteomes" id="UP001174909">
    <property type="component" value="Unassembled WGS sequence"/>
</dbReference>
<dbReference type="NCBIfam" id="TIGR01090">
    <property type="entry name" value="apt"/>
    <property type="match status" value="1"/>
</dbReference>
<evidence type="ECO:0000256" key="10">
    <source>
        <dbReference type="ARBA" id="ARBA00022679"/>
    </source>
</evidence>
<name>A0AA35XA42_GEOBA</name>
<dbReference type="GO" id="GO:0016208">
    <property type="term" value="F:AMP binding"/>
    <property type="evidence" value="ECO:0007669"/>
    <property type="project" value="TreeGrafter"/>
</dbReference>
<evidence type="ECO:0000259" key="12">
    <source>
        <dbReference type="Pfam" id="PF00156"/>
    </source>
</evidence>
<keyword evidence="14" id="KW-1185">Reference proteome</keyword>
<evidence type="ECO:0000256" key="3">
    <source>
        <dbReference type="ARBA" id="ARBA00004496"/>
    </source>
</evidence>
<reference evidence="13" key="1">
    <citation type="submission" date="2023-03" db="EMBL/GenBank/DDBJ databases">
        <authorList>
            <person name="Steffen K."/>
            <person name="Cardenas P."/>
        </authorList>
    </citation>
    <scope>NUCLEOTIDE SEQUENCE</scope>
</reference>
<dbReference type="EMBL" id="CASHTH010003904">
    <property type="protein sequence ID" value="CAI8051128.1"/>
    <property type="molecule type" value="Genomic_DNA"/>
</dbReference>
<dbReference type="EC" id="2.4.2.7" evidence="6"/>
<keyword evidence="11" id="KW-0660">Purine salvage</keyword>
<comment type="function">
    <text evidence="2">Catalyzes a salvage reaction resulting in the formation of AMP, that is energically less costly than de novo synthesis.</text>
</comment>
<comment type="subcellular location">
    <subcellularLocation>
        <location evidence="3">Cytoplasm</location>
    </subcellularLocation>
</comment>
<keyword evidence="8" id="KW-0963">Cytoplasm</keyword>
<evidence type="ECO:0000256" key="7">
    <source>
        <dbReference type="ARBA" id="ARBA00017366"/>
    </source>
</evidence>
<evidence type="ECO:0000313" key="14">
    <source>
        <dbReference type="Proteomes" id="UP001174909"/>
    </source>
</evidence>
<gene>
    <name evidence="13" type="ORF">GBAR_LOCUS28011</name>
</gene>
<dbReference type="FunFam" id="3.40.50.2020:FF:000021">
    <property type="entry name" value="Adenine phosphoribosyltransferase"/>
    <property type="match status" value="1"/>
</dbReference>
<dbReference type="InterPro" id="IPR050054">
    <property type="entry name" value="UPRTase/APRTase"/>
</dbReference>
<comment type="catalytic activity">
    <reaction evidence="1">
        <text>AMP + diphosphate = 5-phospho-alpha-D-ribose 1-diphosphate + adenine</text>
        <dbReference type="Rhea" id="RHEA:16609"/>
        <dbReference type="ChEBI" id="CHEBI:16708"/>
        <dbReference type="ChEBI" id="CHEBI:33019"/>
        <dbReference type="ChEBI" id="CHEBI:58017"/>
        <dbReference type="ChEBI" id="CHEBI:456215"/>
        <dbReference type="EC" id="2.4.2.7"/>
    </reaction>
</comment>
<dbReference type="SUPFAM" id="SSF53271">
    <property type="entry name" value="PRTase-like"/>
    <property type="match status" value="1"/>
</dbReference>
<organism evidence="13 14">
    <name type="scientific">Geodia barretti</name>
    <name type="common">Barrett's horny sponge</name>
    <dbReference type="NCBI Taxonomy" id="519541"/>
    <lineage>
        <taxon>Eukaryota</taxon>
        <taxon>Metazoa</taxon>
        <taxon>Porifera</taxon>
        <taxon>Demospongiae</taxon>
        <taxon>Heteroscleromorpha</taxon>
        <taxon>Tetractinellida</taxon>
        <taxon>Astrophorina</taxon>
        <taxon>Geodiidae</taxon>
        <taxon>Geodia</taxon>
    </lineage>
</organism>
<evidence type="ECO:0000313" key="13">
    <source>
        <dbReference type="EMBL" id="CAI8051128.1"/>
    </source>
</evidence>
<sequence>MDLKDYIRDIPDFPEPGILFRDITPLLANPQAFDHAVAQLATRCSDAAFDAVVAVESRGFIFGAPLARELGKPLVPVRKPGKLPADTHSVEYDLEYGSNVLEIHSDGITPGQRVLIVDDLLAIGGTLSAASHLVEACGGEVVLLAVVIELLFLDGRSRLEGRELVSLIQY</sequence>
<evidence type="ECO:0000256" key="2">
    <source>
        <dbReference type="ARBA" id="ARBA00003968"/>
    </source>
</evidence>
<dbReference type="AlphaFoldDB" id="A0AA35XA42"/>
<dbReference type="GO" id="GO:0006166">
    <property type="term" value="P:purine ribonucleoside salvage"/>
    <property type="evidence" value="ECO:0007669"/>
    <property type="project" value="UniProtKB-KW"/>
</dbReference>
<evidence type="ECO:0000256" key="6">
    <source>
        <dbReference type="ARBA" id="ARBA00011893"/>
    </source>
</evidence>
<dbReference type="PANTHER" id="PTHR32315">
    <property type="entry name" value="ADENINE PHOSPHORIBOSYLTRANSFERASE"/>
    <property type="match status" value="1"/>
</dbReference>
<evidence type="ECO:0000256" key="11">
    <source>
        <dbReference type="ARBA" id="ARBA00022726"/>
    </source>
</evidence>
<comment type="similarity">
    <text evidence="5">Belongs to the purine/pyrimidine phosphoribosyltransferase family.</text>
</comment>
<evidence type="ECO:0000256" key="1">
    <source>
        <dbReference type="ARBA" id="ARBA00000868"/>
    </source>
</evidence>
<comment type="pathway">
    <text evidence="4">Purine metabolism; AMP biosynthesis via salvage pathway; AMP from adenine: step 1/1.</text>
</comment>
<keyword evidence="10" id="KW-0808">Transferase</keyword>
<dbReference type="InterPro" id="IPR029057">
    <property type="entry name" value="PRTase-like"/>
</dbReference>
<comment type="caution">
    <text evidence="13">The sequence shown here is derived from an EMBL/GenBank/DDBJ whole genome shotgun (WGS) entry which is preliminary data.</text>
</comment>
<accession>A0AA35XA42</accession>
<dbReference type="HAMAP" id="MF_00004">
    <property type="entry name" value="Aden_phosphoribosyltr"/>
    <property type="match status" value="1"/>
</dbReference>
<dbReference type="NCBIfam" id="NF002634">
    <property type="entry name" value="PRK02304.1-3"/>
    <property type="match status" value="1"/>
</dbReference>
<dbReference type="InterPro" id="IPR000836">
    <property type="entry name" value="PRTase_dom"/>
</dbReference>
<evidence type="ECO:0000256" key="4">
    <source>
        <dbReference type="ARBA" id="ARBA00004659"/>
    </source>
</evidence>